<dbReference type="PANTHER" id="PTHR46533">
    <property type="entry name" value="ZINC FINGER MYND DOMAIN-CONTAINING PROTEIN 12"/>
    <property type="match status" value="1"/>
</dbReference>
<dbReference type="AlphaFoldDB" id="A0AAV2LXH1"/>
<protein>
    <recommendedName>
        <fullName evidence="3">MYND-type domain-containing protein</fullName>
    </recommendedName>
</protein>
<organism evidence="1 2">
    <name type="scientific">Knipowitschia caucasica</name>
    <name type="common">Caucasian dwarf goby</name>
    <name type="synonym">Pomatoschistus caucasicus</name>
    <dbReference type="NCBI Taxonomy" id="637954"/>
    <lineage>
        <taxon>Eukaryota</taxon>
        <taxon>Metazoa</taxon>
        <taxon>Chordata</taxon>
        <taxon>Craniata</taxon>
        <taxon>Vertebrata</taxon>
        <taxon>Euteleostomi</taxon>
        <taxon>Actinopterygii</taxon>
        <taxon>Neopterygii</taxon>
        <taxon>Teleostei</taxon>
        <taxon>Neoteleostei</taxon>
        <taxon>Acanthomorphata</taxon>
        <taxon>Gobiaria</taxon>
        <taxon>Gobiiformes</taxon>
        <taxon>Gobioidei</taxon>
        <taxon>Gobiidae</taxon>
        <taxon>Gobiinae</taxon>
        <taxon>Knipowitschia</taxon>
    </lineage>
</organism>
<sequence>MEKRDIARAHGIIPLALPKGTEKLCELCQSRAYLQCERCRVTYYWHLLRTHVTAFCYCKEEGELHKEGEGGPIETAGEQKIFPHVGVKELLSLRQRKTDQTTHQTRHKPWQQWASDVSHQFADWVGIHQRICELLVPVRVETLQSFTKQGRIEKDIKKRELIAISRAVAEGKLAEGKPEEALPAGQTFLRFSVDVFGSCSMELIPAHLLLAEAHIGLGKMSAACELLAEAQMSVHKSPDCGHELNQSLHRCLGRLHNAMGNLEDACFHFATDIYHAAEAYGLESTVCKNGYFLLAQVFVKKGKTPIVQSMYYEVAQTWHTHLTELMKPFLENPAGSLVPTFDNSSLKPGVGDKAKLIEADKMLQTVLDFERKQSRKHRGLTALASHCLALLWFMIGDRVKAKGFGHFSLESSKTSPDQELRPALERLLQLLEEGPDTASSGL</sequence>
<dbReference type="InterPro" id="IPR053248">
    <property type="entry name" value="Zinc_finger_MYND_domain"/>
</dbReference>
<evidence type="ECO:0008006" key="3">
    <source>
        <dbReference type="Google" id="ProtNLM"/>
    </source>
</evidence>
<dbReference type="Proteomes" id="UP001497482">
    <property type="component" value="Chromosome 5"/>
</dbReference>
<dbReference type="SUPFAM" id="SSF48452">
    <property type="entry name" value="TPR-like"/>
    <property type="match status" value="1"/>
</dbReference>
<reference evidence="1 2" key="1">
    <citation type="submission" date="2024-04" db="EMBL/GenBank/DDBJ databases">
        <authorList>
            <person name="Waldvogel A.-M."/>
            <person name="Schoenle A."/>
        </authorList>
    </citation>
    <scope>NUCLEOTIDE SEQUENCE [LARGE SCALE GENOMIC DNA]</scope>
</reference>
<name>A0AAV2LXH1_KNICA</name>
<keyword evidence="2" id="KW-1185">Reference proteome</keyword>
<evidence type="ECO:0000313" key="2">
    <source>
        <dbReference type="Proteomes" id="UP001497482"/>
    </source>
</evidence>
<proteinExistence type="predicted"/>
<dbReference type="PANTHER" id="PTHR46533:SF1">
    <property type="entry name" value="ZINC FINGER MYND DOMAIN-CONTAINING PROTEIN 12"/>
    <property type="match status" value="1"/>
</dbReference>
<dbReference type="InterPro" id="IPR011990">
    <property type="entry name" value="TPR-like_helical_dom_sf"/>
</dbReference>
<gene>
    <name evidence="1" type="ORF">KC01_LOCUS33099</name>
</gene>
<accession>A0AAV2LXH1</accession>
<dbReference type="EMBL" id="OZ035827">
    <property type="protein sequence ID" value="CAL1605787.1"/>
    <property type="molecule type" value="Genomic_DNA"/>
</dbReference>
<evidence type="ECO:0000313" key="1">
    <source>
        <dbReference type="EMBL" id="CAL1605787.1"/>
    </source>
</evidence>
<dbReference type="Gene3D" id="1.25.40.10">
    <property type="entry name" value="Tetratricopeptide repeat domain"/>
    <property type="match status" value="1"/>
</dbReference>